<dbReference type="SMART" id="SM00409">
    <property type="entry name" value="IG"/>
    <property type="match status" value="2"/>
</dbReference>
<dbReference type="InterPro" id="IPR036179">
    <property type="entry name" value="Ig-like_dom_sf"/>
</dbReference>
<evidence type="ECO:0000256" key="1">
    <source>
        <dbReference type="SAM" id="MobiDB-lite"/>
    </source>
</evidence>
<feature type="region of interest" description="Disordered" evidence="1">
    <location>
        <begin position="231"/>
        <end position="304"/>
    </location>
</feature>
<sequence>MSHQHGHGVSDADTDEEAVSVMEGDLVTLNNGVQTNQRDRIRWYYNGIRIAQINRDLTKTSDERFRDRLKLDPLTGFLTITNIRNTDSGEYTLKISSGSSKSEKIFSVSVHGASAAERDGVKRKKGESVILNPGVIKSSNDVMTWYFNYILIARITGDQSKICTDVQCKERFRDRLKLDHQTGSLTITNITNTDSGEYTLQIISSRFSIIKSFSVSVTGASAAEQDGEKIKKGASAAEQDGEKIKKGASAAEQDGEKIKKGASAAEQDGEKIKKGASAAEQDGEKIKKGASAAERDGVKRKKGSGLSSAVAAVAGIVVTAVAAAVIEGLFNKPNKTEKGKPQDDPPQVRYLTQDRSSQTTCSSEQIHIGDAIREPTEMQLQMSRQHCCVKTVEEKL</sequence>
<dbReference type="Pfam" id="PF07679">
    <property type="entry name" value="I-set"/>
    <property type="match status" value="1"/>
</dbReference>
<proteinExistence type="predicted"/>
<protein>
    <recommendedName>
        <fullName evidence="3">Immunoglobulin domain-containing protein</fullName>
    </recommendedName>
</protein>
<feature type="domain" description="Immunoglobulin" evidence="3">
    <location>
        <begin position="16"/>
        <end position="111"/>
    </location>
</feature>
<dbReference type="AlphaFoldDB" id="A0AAN9GZ94"/>
<name>A0AAN9GZ94_9TELE</name>
<feature type="compositionally biased region" description="Basic and acidic residues" evidence="1">
    <location>
        <begin position="282"/>
        <end position="297"/>
    </location>
</feature>
<evidence type="ECO:0000256" key="2">
    <source>
        <dbReference type="SAM" id="Phobius"/>
    </source>
</evidence>
<dbReference type="InterPro" id="IPR013783">
    <property type="entry name" value="Ig-like_fold"/>
</dbReference>
<comment type="caution">
    <text evidence="4">The sequence shown here is derived from an EMBL/GenBank/DDBJ whole genome shotgun (WGS) entry which is preliminary data.</text>
</comment>
<evidence type="ECO:0000313" key="4">
    <source>
        <dbReference type="EMBL" id="KAK7136684.1"/>
    </source>
</evidence>
<dbReference type="InterPro" id="IPR013098">
    <property type="entry name" value="Ig_I-set"/>
</dbReference>
<keyword evidence="5" id="KW-1185">Reference proteome</keyword>
<keyword evidence="2" id="KW-0812">Transmembrane</keyword>
<evidence type="ECO:0000259" key="3">
    <source>
        <dbReference type="SMART" id="SM00409"/>
    </source>
</evidence>
<dbReference type="PANTHER" id="PTHR21063:SF4">
    <property type="entry name" value="CD48 ANTIGEN-RELATED"/>
    <property type="match status" value="1"/>
</dbReference>
<reference evidence="4 5" key="1">
    <citation type="submission" date="2024-02" db="EMBL/GenBank/DDBJ databases">
        <title>Chromosome-level genome assembly of the Eurasian Minnow (Phoxinus phoxinus).</title>
        <authorList>
            <person name="Oriowo T.O."/>
            <person name="Martin S."/>
            <person name="Stange M."/>
            <person name="Chrysostomakis Y."/>
            <person name="Brown T."/>
            <person name="Winkler S."/>
            <person name="Kukowka S."/>
            <person name="Myers E.W."/>
            <person name="Bohne A."/>
        </authorList>
    </citation>
    <scope>NUCLEOTIDE SEQUENCE [LARGE SCALE GENOMIC DNA]</scope>
    <source>
        <strain evidence="4">ZFMK-TIS-60720</strain>
        <tissue evidence="4">Whole Organism</tissue>
    </source>
</reference>
<evidence type="ECO:0000313" key="5">
    <source>
        <dbReference type="Proteomes" id="UP001364617"/>
    </source>
</evidence>
<dbReference type="SUPFAM" id="SSF48726">
    <property type="entry name" value="Immunoglobulin"/>
    <property type="match status" value="2"/>
</dbReference>
<dbReference type="PANTHER" id="PTHR21063">
    <property type="entry name" value="LFA-3"/>
    <property type="match status" value="1"/>
</dbReference>
<accession>A0AAN9GZ94</accession>
<dbReference type="Proteomes" id="UP001364617">
    <property type="component" value="Unassembled WGS sequence"/>
</dbReference>
<dbReference type="Gene3D" id="2.60.40.10">
    <property type="entry name" value="Immunoglobulins"/>
    <property type="match status" value="2"/>
</dbReference>
<keyword evidence="2" id="KW-0472">Membrane</keyword>
<feature type="domain" description="Immunoglobulin" evidence="3">
    <location>
        <begin position="118"/>
        <end position="218"/>
    </location>
</feature>
<gene>
    <name evidence="4" type="ORF">R3I93_016892</name>
</gene>
<feature type="transmembrane region" description="Helical" evidence="2">
    <location>
        <begin position="309"/>
        <end position="330"/>
    </location>
</feature>
<dbReference type="EMBL" id="JAYKXH010000018">
    <property type="protein sequence ID" value="KAK7136684.1"/>
    <property type="molecule type" value="Genomic_DNA"/>
</dbReference>
<keyword evidence="2" id="KW-1133">Transmembrane helix</keyword>
<organism evidence="4 5">
    <name type="scientific">Phoxinus phoxinus</name>
    <name type="common">Eurasian minnow</name>
    <dbReference type="NCBI Taxonomy" id="58324"/>
    <lineage>
        <taxon>Eukaryota</taxon>
        <taxon>Metazoa</taxon>
        <taxon>Chordata</taxon>
        <taxon>Craniata</taxon>
        <taxon>Vertebrata</taxon>
        <taxon>Euteleostomi</taxon>
        <taxon>Actinopterygii</taxon>
        <taxon>Neopterygii</taxon>
        <taxon>Teleostei</taxon>
        <taxon>Ostariophysi</taxon>
        <taxon>Cypriniformes</taxon>
        <taxon>Leuciscidae</taxon>
        <taxon>Phoxininae</taxon>
        <taxon>Phoxinus</taxon>
    </lineage>
</organism>
<dbReference type="InterPro" id="IPR003599">
    <property type="entry name" value="Ig_sub"/>
</dbReference>